<dbReference type="InterPro" id="IPR002293">
    <property type="entry name" value="AA/rel_permease1"/>
</dbReference>
<dbReference type="Pfam" id="PF13520">
    <property type="entry name" value="AA_permease_2"/>
    <property type="match status" value="1"/>
</dbReference>
<feature type="transmembrane region" description="Helical" evidence="6">
    <location>
        <begin position="343"/>
        <end position="367"/>
    </location>
</feature>
<reference evidence="7 8" key="1">
    <citation type="submission" date="2016-10" db="EMBL/GenBank/DDBJ databases">
        <authorList>
            <person name="de Groot N.N."/>
        </authorList>
    </citation>
    <scope>NUCLEOTIDE SEQUENCE [LARGE SCALE GENOMIC DNA]</scope>
    <source>
        <strain evidence="7 8">D15d</strain>
    </source>
</reference>
<evidence type="ECO:0000256" key="1">
    <source>
        <dbReference type="ARBA" id="ARBA00004651"/>
    </source>
</evidence>
<dbReference type="GO" id="GO:0005886">
    <property type="term" value="C:plasma membrane"/>
    <property type="evidence" value="ECO:0007669"/>
    <property type="project" value="UniProtKB-SubCell"/>
</dbReference>
<dbReference type="Gene3D" id="1.20.1740.10">
    <property type="entry name" value="Amino acid/polyamine transporter I"/>
    <property type="match status" value="1"/>
</dbReference>
<dbReference type="EMBL" id="FNUL01000015">
    <property type="protein sequence ID" value="SEF98702.1"/>
    <property type="molecule type" value="Genomic_DNA"/>
</dbReference>
<feature type="transmembrane region" description="Helical" evidence="6">
    <location>
        <begin position="7"/>
        <end position="29"/>
    </location>
</feature>
<feature type="transmembrane region" description="Helical" evidence="6">
    <location>
        <begin position="221"/>
        <end position="241"/>
    </location>
</feature>
<protein>
    <submittedName>
        <fullName evidence="7">Amino acid transporter</fullName>
    </submittedName>
</protein>
<feature type="transmembrane region" description="Helical" evidence="6">
    <location>
        <begin position="316"/>
        <end position="337"/>
    </location>
</feature>
<feature type="transmembrane region" description="Helical" evidence="6">
    <location>
        <begin position="379"/>
        <end position="404"/>
    </location>
</feature>
<keyword evidence="5 6" id="KW-0472">Membrane</keyword>
<gene>
    <name evidence="7" type="ORF">SAMN05216537_11556</name>
</gene>
<dbReference type="Proteomes" id="UP000236726">
    <property type="component" value="Unassembled WGS sequence"/>
</dbReference>
<evidence type="ECO:0000256" key="2">
    <source>
        <dbReference type="ARBA" id="ARBA00022475"/>
    </source>
</evidence>
<evidence type="ECO:0000256" key="6">
    <source>
        <dbReference type="SAM" id="Phobius"/>
    </source>
</evidence>
<dbReference type="PANTHER" id="PTHR42770">
    <property type="entry name" value="AMINO ACID TRANSPORTER-RELATED"/>
    <property type="match status" value="1"/>
</dbReference>
<evidence type="ECO:0000256" key="4">
    <source>
        <dbReference type="ARBA" id="ARBA00022989"/>
    </source>
</evidence>
<keyword evidence="2" id="KW-1003">Cell membrane</keyword>
<keyword evidence="8" id="KW-1185">Reference proteome</keyword>
<feature type="transmembrane region" description="Helical" evidence="6">
    <location>
        <begin position="188"/>
        <end position="209"/>
    </location>
</feature>
<feature type="transmembrane region" description="Helical" evidence="6">
    <location>
        <begin position="79"/>
        <end position="99"/>
    </location>
</feature>
<feature type="transmembrane region" description="Helical" evidence="6">
    <location>
        <begin position="35"/>
        <end position="58"/>
    </location>
</feature>
<dbReference type="GO" id="GO:0022857">
    <property type="term" value="F:transmembrane transporter activity"/>
    <property type="evidence" value="ECO:0007669"/>
    <property type="project" value="InterPro"/>
</dbReference>
<evidence type="ECO:0000256" key="5">
    <source>
        <dbReference type="ARBA" id="ARBA00023136"/>
    </source>
</evidence>
<dbReference type="PANTHER" id="PTHR42770:SF12">
    <property type="entry name" value="AMINO ACID TRANSPORTER"/>
    <property type="match status" value="1"/>
</dbReference>
<evidence type="ECO:0000256" key="3">
    <source>
        <dbReference type="ARBA" id="ARBA00022692"/>
    </source>
</evidence>
<accession>A0A1H5WGW8</accession>
<name>A0A1H5WGW8_9FIRM</name>
<feature type="transmembrane region" description="Helical" evidence="6">
    <location>
        <begin position="119"/>
        <end position="137"/>
    </location>
</feature>
<feature type="transmembrane region" description="Helical" evidence="6">
    <location>
        <begin position="410"/>
        <end position="431"/>
    </location>
</feature>
<dbReference type="PROSITE" id="PS51257">
    <property type="entry name" value="PROKAR_LIPOPROTEIN"/>
    <property type="match status" value="1"/>
</dbReference>
<dbReference type="RefSeq" id="WP_181022554.1">
    <property type="nucleotide sequence ID" value="NZ_FNUL01000015.1"/>
</dbReference>
<evidence type="ECO:0000313" key="8">
    <source>
        <dbReference type="Proteomes" id="UP000236726"/>
    </source>
</evidence>
<dbReference type="AlphaFoldDB" id="A0A1H5WGW8"/>
<keyword evidence="4 6" id="KW-1133">Transmembrane helix</keyword>
<comment type="subcellular location">
    <subcellularLocation>
        <location evidence="1">Cell membrane</location>
        <topology evidence="1">Multi-pass membrane protein</topology>
    </subcellularLocation>
</comment>
<dbReference type="InterPro" id="IPR050367">
    <property type="entry name" value="APC_superfamily"/>
</dbReference>
<sequence length="467" mass="50327">MEKGKLGLPSVIATGVGLIVATSCLMSTGQGAGSLGISFIISMIIACVINITTALCLSELNAIMPNLTGGLAQYTLASFGPFVSIITMVGGYLVCNTIAGSAECAMFGNTITNVFNTKIPGSYFCIILLLLLIVANLHGIDIFAKIQNVVAYGLIFSLFIMGIMGALKLGTGEIVEQPLVLSSDLSDIFSMVGLAFFLFLGCEFIIPIAPNVKNQRRNVPLGMILSLIIVAGMEIMLIFGMHNYTDWTALAEDASPHVLYGISLFGDFGKYWMALISVFAVVSSVNSVISSLAYICAGMAKIGLMPKLFMKKNKNGAPFVGIFLIGGSMVLINATGLSTTSQLSLLILIGCVFWMAAYCVSALNVLVFRKKMAKVPRTFKVPFGPVIPIVGIVGNIFMIFNIASDTQTKLIIYSTVIAVFAVLSVYAYIWVKKVMKRPLFKAYEIKEIMAMENDLYHVVRKEEKKTA</sequence>
<feature type="transmembrane region" description="Helical" evidence="6">
    <location>
        <begin position="149"/>
        <end position="168"/>
    </location>
</feature>
<dbReference type="PIRSF" id="PIRSF006060">
    <property type="entry name" value="AA_transporter"/>
    <property type="match status" value="1"/>
</dbReference>
<proteinExistence type="predicted"/>
<organism evidence="7 8">
    <name type="scientific">Lachnospira multipara</name>
    <dbReference type="NCBI Taxonomy" id="28051"/>
    <lineage>
        <taxon>Bacteria</taxon>
        <taxon>Bacillati</taxon>
        <taxon>Bacillota</taxon>
        <taxon>Clostridia</taxon>
        <taxon>Lachnospirales</taxon>
        <taxon>Lachnospiraceae</taxon>
        <taxon>Lachnospira</taxon>
    </lineage>
</organism>
<keyword evidence="3 6" id="KW-0812">Transmembrane</keyword>
<feature type="transmembrane region" description="Helical" evidence="6">
    <location>
        <begin position="271"/>
        <end position="295"/>
    </location>
</feature>
<evidence type="ECO:0000313" key="7">
    <source>
        <dbReference type="EMBL" id="SEF98702.1"/>
    </source>
</evidence>